<feature type="compositionally biased region" description="Polar residues" evidence="1">
    <location>
        <begin position="480"/>
        <end position="503"/>
    </location>
</feature>
<evidence type="ECO:0000313" key="3">
    <source>
        <dbReference type="EMBL" id="CAE7193177.1"/>
    </source>
</evidence>
<dbReference type="SMART" id="SM01411">
    <property type="entry name" value="Ephrin_rec_like"/>
    <property type="match status" value="13"/>
</dbReference>
<dbReference type="InterPro" id="IPR011641">
    <property type="entry name" value="Tyr-kin_ephrin_A/B_rcpt-like"/>
</dbReference>
<proteinExistence type="predicted"/>
<feature type="compositionally biased region" description="Gly residues" evidence="1">
    <location>
        <begin position="433"/>
        <end position="451"/>
    </location>
</feature>
<feature type="compositionally biased region" description="Low complexity" evidence="1">
    <location>
        <begin position="370"/>
        <end position="379"/>
    </location>
</feature>
<feature type="domain" description="Tyrosine-protein kinase ephrin type A/B receptor-like" evidence="2">
    <location>
        <begin position="2088"/>
        <end position="2135"/>
    </location>
</feature>
<dbReference type="PANTHER" id="PTHR46967:SF2">
    <property type="entry name" value="SUSHI, VON WILLEBRAND FACTOR TYPE A, EGF AND PENTRAXIN DOMAIN-CONTAINING PROTEIN 1-LIKE"/>
    <property type="match status" value="1"/>
</dbReference>
<dbReference type="SUPFAM" id="SSF57184">
    <property type="entry name" value="Growth factor receptor domain"/>
    <property type="match status" value="3"/>
</dbReference>
<comment type="caution">
    <text evidence="3">The sequence shown here is derived from an EMBL/GenBank/DDBJ whole genome shotgun (WGS) entry which is preliminary data.</text>
</comment>
<evidence type="ECO:0000259" key="2">
    <source>
        <dbReference type="Pfam" id="PF07699"/>
    </source>
</evidence>
<protein>
    <submittedName>
        <fullName evidence="3">Svep1 protein</fullName>
    </submittedName>
</protein>
<feature type="region of interest" description="Disordered" evidence="1">
    <location>
        <begin position="211"/>
        <end position="503"/>
    </location>
</feature>
<feature type="compositionally biased region" description="Gly residues" evidence="1">
    <location>
        <begin position="284"/>
        <end position="307"/>
    </location>
</feature>
<dbReference type="OrthoDB" id="10035969at2759"/>
<feature type="non-terminal residue" evidence="3">
    <location>
        <position position="1"/>
    </location>
</feature>
<dbReference type="Pfam" id="PF07699">
    <property type="entry name" value="Ephrin_rec_like"/>
    <property type="match status" value="5"/>
</dbReference>
<feature type="domain" description="Tyrosine-protein kinase ephrin type A/B receptor-like" evidence="2">
    <location>
        <begin position="1303"/>
        <end position="1349"/>
    </location>
</feature>
<feature type="compositionally biased region" description="Low complexity" evidence="1">
    <location>
        <begin position="403"/>
        <end position="432"/>
    </location>
</feature>
<feature type="domain" description="Tyrosine-protein kinase ephrin type A/B receptor-like" evidence="2">
    <location>
        <begin position="120"/>
        <end position="169"/>
    </location>
</feature>
<feature type="domain" description="Tyrosine-protein kinase ephrin type A/B receptor-like" evidence="2">
    <location>
        <begin position="1172"/>
        <end position="1214"/>
    </location>
</feature>
<dbReference type="InterPro" id="IPR009030">
    <property type="entry name" value="Growth_fac_rcpt_cys_sf"/>
</dbReference>
<dbReference type="Gene3D" id="2.10.50.10">
    <property type="entry name" value="Tumor Necrosis Factor Receptor, subunit A, domain 2"/>
    <property type="match status" value="8"/>
</dbReference>
<evidence type="ECO:0000256" key="1">
    <source>
        <dbReference type="SAM" id="MobiDB-lite"/>
    </source>
</evidence>
<gene>
    <name evidence="3" type="primary">Svep1</name>
    <name evidence="3" type="ORF">SPIL2461_LOCUS1561</name>
</gene>
<feature type="compositionally biased region" description="Gly residues" evidence="1">
    <location>
        <begin position="224"/>
        <end position="277"/>
    </location>
</feature>
<name>A0A812J027_SYMPI</name>
<organism evidence="3 4">
    <name type="scientific">Symbiodinium pilosum</name>
    <name type="common">Dinoflagellate</name>
    <dbReference type="NCBI Taxonomy" id="2952"/>
    <lineage>
        <taxon>Eukaryota</taxon>
        <taxon>Sar</taxon>
        <taxon>Alveolata</taxon>
        <taxon>Dinophyceae</taxon>
        <taxon>Suessiales</taxon>
        <taxon>Symbiodiniaceae</taxon>
        <taxon>Symbiodinium</taxon>
    </lineage>
</organism>
<dbReference type="Proteomes" id="UP000649617">
    <property type="component" value="Unassembled WGS sequence"/>
</dbReference>
<evidence type="ECO:0000313" key="4">
    <source>
        <dbReference type="Proteomes" id="UP000649617"/>
    </source>
</evidence>
<feature type="domain" description="Tyrosine-protein kinase ephrin type A/B receptor-like" evidence="2">
    <location>
        <begin position="1863"/>
        <end position="1911"/>
    </location>
</feature>
<dbReference type="EMBL" id="CAJNIZ010001527">
    <property type="protein sequence ID" value="CAE7193177.1"/>
    <property type="molecule type" value="Genomic_DNA"/>
</dbReference>
<feature type="compositionally biased region" description="Gly residues" evidence="1">
    <location>
        <begin position="325"/>
        <end position="364"/>
    </location>
</feature>
<keyword evidence="4" id="KW-1185">Reference proteome</keyword>
<dbReference type="PANTHER" id="PTHR46967">
    <property type="entry name" value="INSULIN-LIKE GROWTH FACTOR BINDING PROTEIN,N-TERMINAL"/>
    <property type="match status" value="1"/>
</dbReference>
<sequence>MNLIANAAQDDCTPCPAGQSKNDPSATSCSACADGEVSEAGGFCNQCFPGTFMNSNRTACEECPAGKVAINWGSTECEACPAGEVPSQDPWESCFNCYCEACPSGSIPGTNSSCVECGAGKYASDSGDACTNCPAGTYSNTTGLFHESQCETCPGQTTAADGATSIDMCIQPGVGQYFQCVRGKVCEISGFEGVGLESTHQVAVKVEACAVPEPEPPEPPIGYYGPGPGGGYGPEGYGSGTGDDGSSGTGTTGTGDFGTGDFTGGFGSGTGSFGSGTGTDDSGTDGGTGTGAFGYGSSGDDGTGSSGGPNNADYDNSSSDVNGTGSPGNGGGPDDGNGSNHTGGGHVPGIGDGGGSPHHGGSGGPDNETDSNYSSNSSPGDGGGPPGDDNHTGHGPGPDPGDGPDTGPGPSDGPDTGPGTTTTTTTATTTDGSGPGSGPDTGGGTGPGTGPSGPDPGYGDDYDYGGLPRRMQEEEPEASLDTSAVSGFGTDSISSQGSTNYSWSSQLDASPGQYVLCWCGGVGGETCDSLDKFATDVGIIKVLGPYPNQLFVCTKGHICLEPGPVFGVGLTDQDLIQRRMDCTLDQAQFFGSEMKVRAEQNSTTNETVLYFTSPQAIHDGAGEYALCWCSSVGSTCSSMRGTVSVNVTDYVEARIGTLELHGPPTGEEAECNQGQVCAIELVGYTTGLLEGDRITALEQCGFGDFIDGLPSPGYADTSEGTYYEFDSTNVSDGNDLYLMSSPGIFRLCWCRPAPALSLYCNKGVDFNVTVGLFRSVGPYSGQELFCAFGSQCVVTGLRGISLSSANLLLPSGSCDNQVGTINFPQLQPVAISYNETTGDAYYDLGFLPLQNSTPEQLWVCWCAGGPACANTSSFRVTALALSVECPPGWYELHGATVTCQECLPGYYCSGGNQAQMQKCPVGMTSFAAARGLEECVCRRGYFWNVQLSACFACPSGAFQDATGRLTGCPGECPPGTTSSTGAASLTECYCAGNTLDVDPAPEGFECVDLLLLANNFSNSTKSFAAREAALFTFSGSLRVLDASSSDFVSSILEALSDRLELTDSTRASFSIGVRWNESWYIDCQAWSPDPELAETMRGRFESLSFGVWIASEMAGTTLASAVPDFETPVQAMTLQCPEGLGLQAGEYVTGIADCQCPHGMQPAVTGSTGLLDGCTSCPVGTYKSSVGDSICVACPSGNIPLTTLQQGAISYAACTCSAGFVNTDPEDPAACASCGEGSYCPGGGLKLSCEQAQTTADDTAKSQSDCLCEKGFTGTGVGACEACVPGRFKEEVGNLPCMECPAGQFSEEGADECDSCDEGTFSTAGMGTCEPCPAGRYSEAEEATSLAACVMCETGKWSDEEGASKPSTCISCVDGSTTRQSGAQNESFCVRPDPDQLRQCISGRACAVDEISGSYFQNGHRMGLAVADCSAAKVAVPSVTNSGITDLASNSGKRYVFGDEAEDFAPFGGYYNMCWCANIGDLTCEDLNSNFLISAGQLHVIGPSQNLFECVRGRDCLGLEPFLGFGLLANDFIAVRRDQCGLAAEMQLSADNQDGKGNFTSNGTHLALGFGTSRSVEDYYLSVDADDGGYALCWCAGSRGLVDACGNPEDYQVFAGRLRVVGPRTNQESECFVGQACAVTGIRGVSMAAGDRMMILSNCGKGTALPGFPGSGIMETSDGTNFAFAGTASSILLSAPGIFRMCFCRPSPAGEVCSAPSSFQAAVGLMTASGPFEQTTTCQLGSVCTVFLSGIGLIAGDQLLFAVGECGNSTSVGSLGYPDLQNPLAVEDGSSGLQVLLGQLPAKAVPGLYTVCWCPLIAGCTTSATFRAPAGYLQVNCPAGTFATGPAAGRSQVSSAACVCDLGYYFVATSNNCAECAKGSYKDEAGNAEACVQCDAGNTTFDTGAVARSACVPEVQDAGGTGETSSGVQTPLQNSSEVPAVSFNMSFANLPADTDLQSLRSQLIAMFLATFSASARVDPNAIQIDFVGLGLGGRRLRRLFDASMIVITIKQRTPDEAATVAADLDATTVTNEVTAAIQQNPTLSSAGIELAVESQPSVSSTTVQCAPRMSVPPGVPVLSAADCQCSPGYTFDTATQGCEPCVKGEYKDAISMDACTRCPSQKSTLEVGATSPSQCKCQAGLYADGSGCSSCEIGLYCPGTGEAIPCPQNSTTVAWGGRSAADCICLPGYKKGASSCQPCDPGTYKPTVGNDATCALECPANSNSDPAATSLADCFCIPRFHAILDNPNDEGSLARCAGCSYQGVDCRGGFENATNGTKRRHAQPVALPPGRVCSTGVKCGECPERWARDDYPELCRECPPDSSGTLSFAILTDIGQKVFLNFVVAAMAATSAVKGSAKLHTSMIRLGTQWMAACSVLTQFNLERLPGFEWSQQEAEMAELAACAASNSTNCEVGGGQ</sequence>
<reference evidence="3" key="1">
    <citation type="submission" date="2021-02" db="EMBL/GenBank/DDBJ databases">
        <authorList>
            <person name="Dougan E. K."/>
            <person name="Rhodes N."/>
            <person name="Thang M."/>
            <person name="Chan C."/>
        </authorList>
    </citation>
    <scope>NUCLEOTIDE SEQUENCE</scope>
</reference>
<accession>A0A812J027</accession>